<proteinExistence type="predicted"/>
<keyword evidence="2" id="KW-1185">Reference proteome</keyword>
<dbReference type="Proteomes" id="UP000030207">
    <property type="component" value="Segment"/>
</dbReference>
<dbReference type="EMBL" id="KM236246">
    <property type="protein sequence ID" value="AIW03623.1"/>
    <property type="molecule type" value="Genomic_DNA"/>
</dbReference>
<dbReference type="RefSeq" id="YP_009151788.1">
    <property type="nucleotide sequence ID" value="NC_027374.1"/>
</dbReference>
<name>A0A0A0RVC7_9CAUD</name>
<sequence length="170" mass="19611">MYKTTTDLLNASIQLKEAAEHVTNREQHAAWWDSKTEVYIEIYNALESGAFTGEAHDELKQAQYIISEAEMFAAAYALNEKGTSGEEEPERLPLSTWENIFRNLSEMEEEDYYDGVIEWVEVTWLEGEPGSGGEWVLCYGTELFEDGFTSEEEAQQRLTELERIFPQYIN</sequence>
<dbReference type="GeneID" id="24608200"/>
<dbReference type="OrthoDB" id="21466at10239"/>
<reference evidence="1 2" key="1">
    <citation type="submission" date="2014-07" db="EMBL/GenBank/DDBJ databases">
        <title>Complete Genome of Bacillus megaterium Myophage Moonbeam.</title>
        <authorList>
            <person name="Cadungog J.N."/>
            <person name="Khatemi B.E."/>
            <person name="Hernandez A.C."/>
            <person name="Everett G.F.K."/>
        </authorList>
    </citation>
    <scope>NUCLEOTIDE SEQUENCE [LARGE SCALE GENOMIC DNA]</scope>
</reference>
<organism evidence="1 2">
    <name type="scientific">Bacillus phage Moonbeam</name>
    <dbReference type="NCBI Taxonomy" id="1540091"/>
    <lineage>
        <taxon>Viruses</taxon>
        <taxon>Duplodnaviria</taxon>
        <taxon>Heunggongvirae</taxon>
        <taxon>Uroviricota</taxon>
        <taxon>Caudoviricetes</taxon>
        <taxon>Herelleviridae</taxon>
        <taxon>Bastillevirinae</taxon>
        <taxon>Moonbeamvirus</taxon>
        <taxon>Moonbeamvirus moonbeam</taxon>
    </lineage>
</organism>
<dbReference type="KEGG" id="vg:24608200"/>
<evidence type="ECO:0000313" key="2">
    <source>
        <dbReference type="Proteomes" id="UP000030207"/>
    </source>
</evidence>
<protein>
    <submittedName>
        <fullName evidence="1">Uncharacterized protein</fullName>
    </submittedName>
</protein>
<gene>
    <name evidence="1" type="ORF">CPT_Moonbeam225</name>
</gene>
<accession>A0A0A0RVC7</accession>
<evidence type="ECO:0000313" key="1">
    <source>
        <dbReference type="EMBL" id="AIW03623.1"/>
    </source>
</evidence>